<dbReference type="KEGG" id="pory:EJA05_02765"/>
<dbReference type="Pfam" id="PF00498">
    <property type="entry name" value="FHA"/>
    <property type="match status" value="1"/>
</dbReference>
<sequence>MELVFELLDKRQHGRTDSPNKTFGRAGGEIGRAKDCHWCIEDDKRHLSSHHAQVTYQNGAFFLTDTSSNGIRLASSGAQLRKGELHRIEQGAIYRMGDIEVRARLIDSEAGYDVGLGMPGGAIIPDDAFLELDPISALDHEETRLQPMDELAALAMPEPPARQRADYAQIDQESLIVPTLVPAVAPEPAPVPAPRERRDDAFWKRFGAALGVDLDNLDEQAREDLAVQAAGLLRHSVAGLQQSLRTRSELKNELRLSLTTPQSASRNPIKAPLEADQVLGDLLKPRRGGQLSAEQAVAQAFRDLQAHQVAMLGASRQALRSTLEHFAPEQLALQFERQGRRGLFGSRWKAYVRYHQALVGNEDWSERLLTKDFARTYEEQVRLIASLNHDPQG</sequence>
<dbReference type="AlphaFoldDB" id="A0A3S8UEI5"/>
<dbReference type="InterPro" id="IPR017735">
    <property type="entry name" value="T6SS_FHA"/>
</dbReference>
<protein>
    <submittedName>
        <fullName evidence="2">Type VI secretion system-associated FHA domain protein TagH</fullName>
    </submittedName>
</protein>
<name>A0A3S8UEI5_9PSED</name>
<evidence type="ECO:0000259" key="1">
    <source>
        <dbReference type="PROSITE" id="PS50006"/>
    </source>
</evidence>
<evidence type="ECO:0000313" key="3">
    <source>
        <dbReference type="Proteomes" id="UP000268230"/>
    </source>
</evidence>
<dbReference type="OrthoDB" id="273564at2"/>
<reference evidence="2 3" key="1">
    <citation type="submission" date="2018-12" db="EMBL/GenBank/DDBJ databases">
        <authorList>
            <person name="Li S."/>
            <person name="Yang R."/>
            <person name="Chen G."/>
            <person name="Zou L."/>
            <person name="Zhang C."/>
            <person name="Chen Y."/>
            <person name="Liu Z."/>
            <person name="Li Y."/>
            <person name="Yan Y."/>
            <person name="Huang M."/>
            <person name="Chen T."/>
        </authorList>
    </citation>
    <scope>NUCLEOTIDE SEQUENCE [LARGE SCALE GENOMIC DNA]</scope>
    <source>
        <strain evidence="2 3">1257</strain>
    </source>
</reference>
<gene>
    <name evidence="2" type="primary">tagH</name>
    <name evidence="2" type="ORF">EJA05_02765</name>
</gene>
<feature type="domain" description="FHA" evidence="1">
    <location>
        <begin position="28"/>
        <end position="78"/>
    </location>
</feature>
<dbReference type="InterPro" id="IPR000253">
    <property type="entry name" value="FHA_dom"/>
</dbReference>
<organism evidence="2 3">
    <name type="scientific">Pseudomonas entomophila</name>
    <dbReference type="NCBI Taxonomy" id="312306"/>
    <lineage>
        <taxon>Bacteria</taxon>
        <taxon>Pseudomonadati</taxon>
        <taxon>Pseudomonadota</taxon>
        <taxon>Gammaproteobacteria</taxon>
        <taxon>Pseudomonadales</taxon>
        <taxon>Pseudomonadaceae</taxon>
        <taxon>Pseudomonas</taxon>
    </lineage>
</organism>
<accession>A0A3S8UEI5</accession>
<dbReference type="Gene3D" id="2.60.200.20">
    <property type="match status" value="1"/>
</dbReference>
<proteinExistence type="predicted"/>
<dbReference type="InterPro" id="IPR008984">
    <property type="entry name" value="SMAD_FHA_dom_sf"/>
</dbReference>
<dbReference type="InterPro" id="IPR046883">
    <property type="entry name" value="T6SS_FHA_C"/>
</dbReference>
<dbReference type="Pfam" id="PF20232">
    <property type="entry name" value="T6SS_FHA_C"/>
    <property type="match status" value="1"/>
</dbReference>
<dbReference type="Proteomes" id="UP000268230">
    <property type="component" value="Chromosome"/>
</dbReference>
<dbReference type="SUPFAM" id="SSF49879">
    <property type="entry name" value="SMAD/FHA domain"/>
    <property type="match status" value="1"/>
</dbReference>
<dbReference type="PROSITE" id="PS50006">
    <property type="entry name" value="FHA_DOMAIN"/>
    <property type="match status" value="1"/>
</dbReference>
<evidence type="ECO:0000313" key="2">
    <source>
        <dbReference type="EMBL" id="AZL66726.1"/>
    </source>
</evidence>
<dbReference type="EMBL" id="CP034338">
    <property type="protein sequence ID" value="AZL66726.1"/>
    <property type="molecule type" value="Genomic_DNA"/>
</dbReference>
<dbReference type="NCBIfam" id="TIGR03354">
    <property type="entry name" value="VI_FHA"/>
    <property type="match status" value="1"/>
</dbReference>